<gene>
    <name evidence="2" type="ORF">BLNAU_14959</name>
</gene>
<feature type="region of interest" description="Disordered" evidence="1">
    <location>
        <begin position="72"/>
        <end position="109"/>
    </location>
</feature>
<protein>
    <submittedName>
        <fullName evidence="2">Uncharacterized protein</fullName>
    </submittedName>
</protein>
<dbReference type="EMBL" id="JARBJD010000142">
    <property type="protein sequence ID" value="KAK2950157.1"/>
    <property type="molecule type" value="Genomic_DNA"/>
</dbReference>
<feature type="compositionally biased region" description="Polar residues" evidence="1">
    <location>
        <begin position="145"/>
        <end position="163"/>
    </location>
</feature>
<accession>A0ABQ9XHP0</accession>
<evidence type="ECO:0000313" key="3">
    <source>
        <dbReference type="Proteomes" id="UP001281761"/>
    </source>
</evidence>
<dbReference type="Proteomes" id="UP001281761">
    <property type="component" value="Unassembled WGS sequence"/>
</dbReference>
<keyword evidence="3" id="KW-1185">Reference proteome</keyword>
<feature type="compositionally biased region" description="Low complexity" evidence="1">
    <location>
        <begin position="76"/>
        <end position="99"/>
    </location>
</feature>
<name>A0ABQ9XHP0_9EUKA</name>
<feature type="region of interest" description="Disordered" evidence="1">
    <location>
        <begin position="218"/>
        <end position="240"/>
    </location>
</feature>
<evidence type="ECO:0000313" key="2">
    <source>
        <dbReference type="EMBL" id="KAK2950157.1"/>
    </source>
</evidence>
<reference evidence="2 3" key="1">
    <citation type="journal article" date="2022" name="bioRxiv">
        <title>Genomics of Preaxostyla Flagellates Illuminates Evolutionary Transitions and the Path Towards Mitochondrial Loss.</title>
        <authorList>
            <person name="Novak L.V.F."/>
            <person name="Treitli S.C."/>
            <person name="Pyrih J."/>
            <person name="Halakuc P."/>
            <person name="Pipaliya S.V."/>
            <person name="Vacek V."/>
            <person name="Brzon O."/>
            <person name="Soukal P."/>
            <person name="Eme L."/>
            <person name="Dacks J.B."/>
            <person name="Karnkowska A."/>
            <person name="Elias M."/>
            <person name="Hampl V."/>
        </authorList>
    </citation>
    <scope>NUCLEOTIDE SEQUENCE [LARGE SCALE GENOMIC DNA]</scope>
    <source>
        <strain evidence="2">NAU3</strain>
        <tissue evidence="2">Gut</tissue>
    </source>
</reference>
<evidence type="ECO:0000256" key="1">
    <source>
        <dbReference type="SAM" id="MobiDB-lite"/>
    </source>
</evidence>
<sequence>MPSPPPFASRCPSPPAMVAIINNEAALLQSPTVGRNQFFVSPPPQPLLSFHGSQNHVPMTNFTLSSTPNMACRTQSISPPSQPLLSSVGSSHSAVSSFSTTDPRLNPKATTFVPRRLQQTPTSNPSTSHALPDSAVTIPFLFPNHVTSRSSSPTDHHPQNPSTPIIDDCGNPFDEERKPLFLEDGDSNQFDDDLDTLTLDDVDGEERHLFDDDFTGIAFRGEDSDGSEQMEGESEMKDSEEFDLDQFSPFSSGSNLVGDFRADDLRDNDAFTQTSAHQHVE</sequence>
<organism evidence="2 3">
    <name type="scientific">Blattamonas nauphoetae</name>
    <dbReference type="NCBI Taxonomy" id="2049346"/>
    <lineage>
        <taxon>Eukaryota</taxon>
        <taxon>Metamonada</taxon>
        <taxon>Preaxostyla</taxon>
        <taxon>Oxymonadida</taxon>
        <taxon>Blattamonas</taxon>
    </lineage>
</organism>
<feature type="compositionally biased region" description="Acidic residues" evidence="1">
    <location>
        <begin position="224"/>
        <end position="233"/>
    </location>
</feature>
<feature type="region of interest" description="Disordered" evidence="1">
    <location>
        <begin position="144"/>
        <end position="170"/>
    </location>
</feature>
<proteinExistence type="predicted"/>
<comment type="caution">
    <text evidence="2">The sequence shown here is derived from an EMBL/GenBank/DDBJ whole genome shotgun (WGS) entry which is preliminary data.</text>
</comment>